<name>A0ABX0SJT8_9ACTN</name>
<gene>
    <name evidence="2" type="ORF">FB473_001945</name>
</gene>
<evidence type="ECO:0000259" key="1">
    <source>
        <dbReference type="Pfam" id="PF14216"/>
    </source>
</evidence>
<keyword evidence="3" id="KW-1185">Reference proteome</keyword>
<sequence>MSPQRIQRKRTKGWRAPEGAVYVGRGSKWGNPYRVTGATTAVDAVELFRDFLRRAPIGEDGATVYDDIRRELHGKDLMCWCALEDGHGNRAPCHADVLLSIANEEES</sequence>
<evidence type="ECO:0000313" key="2">
    <source>
        <dbReference type="EMBL" id="NIH57300.1"/>
    </source>
</evidence>
<accession>A0ABX0SJT8</accession>
<evidence type="ECO:0000313" key="3">
    <source>
        <dbReference type="Proteomes" id="UP000749311"/>
    </source>
</evidence>
<feature type="domain" description="DUF4326" evidence="1">
    <location>
        <begin position="9"/>
        <end position="99"/>
    </location>
</feature>
<proteinExistence type="predicted"/>
<dbReference type="InterPro" id="IPR025475">
    <property type="entry name" value="DUF4326"/>
</dbReference>
<reference evidence="2 3" key="1">
    <citation type="submission" date="2020-02" db="EMBL/GenBank/DDBJ databases">
        <title>Sequencing the genomes of 1000 actinobacteria strains.</title>
        <authorList>
            <person name="Klenk H.-P."/>
        </authorList>
    </citation>
    <scope>NUCLEOTIDE SEQUENCE [LARGE SCALE GENOMIC DNA]</scope>
    <source>
        <strain evidence="2 3">DSM 19609</strain>
    </source>
</reference>
<comment type="caution">
    <text evidence="2">The sequence shown here is derived from an EMBL/GenBank/DDBJ whole genome shotgun (WGS) entry which is preliminary data.</text>
</comment>
<dbReference type="EMBL" id="JAAMOZ010000001">
    <property type="protein sequence ID" value="NIH57300.1"/>
    <property type="molecule type" value="Genomic_DNA"/>
</dbReference>
<dbReference type="Pfam" id="PF14216">
    <property type="entry name" value="DUF4326"/>
    <property type="match status" value="1"/>
</dbReference>
<organism evidence="2 3">
    <name type="scientific">Brooklawnia cerclae</name>
    <dbReference type="NCBI Taxonomy" id="349934"/>
    <lineage>
        <taxon>Bacteria</taxon>
        <taxon>Bacillati</taxon>
        <taxon>Actinomycetota</taxon>
        <taxon>Actinomycetes</taxon>
        <taxon>Propionibacteriales</taxon>
        <taxon>Propionibacteriaceae</taxon>
        <taxon>Brooklawnia</taxon>
    </lineage>
</organism>
<protein>
    <recommendedName>
        <fullName evidence="1">DUF4326 domain-containing protein</fullName>
    </recommendedName>
</protein>
<dbReference type="Proteomes" id="UP000749311">
    <property type="component" value="Unassembled WGS sequence"/>
</dbReference>
<dbReference type="RefSeq" id="WP_167166880.1">
    <property type="nucleotide sequence ID" value="NZ_BAAAOO010000010.1"/>
</dbReference>